<dbReference type="Gene3D" id="1.10.510.10">
    <property type="entry name" value="Transferase(Phosphotransferase) domain 1"/>
    <property type="match status" value="1"/>
</dbReference>
<dbReference type="InterPro" id="IPR011009">
    <property type="entry name" value="Kinase-like_dom_sf"/>
</dbReference>
<dbReference type="PROSITE" id="PS50011">
    <property type="entry name" value="PROTEIN_KINASE_DOM"/>
    <property type="match status" value="1"/>
</dbReference>
<dbReference type="InterPro" id="IPR051130">
    <property type="entry name" value="Mito_struct-func_regulator"/>
</dbReference>
<dbReference type="AlphaFoldDB" id="A0A6P8RSV2"/>
<sequence>MKGPGHLATGATELKIWSRCSRQTYFLCHLAGEWGQREWHPASPSYDDQHSVSTMARRTLKLTALAAAALATSGFHVYAMKYVDLNDFGVVRIGRAVLTTAAISYDYITSLRSVPYGTQEYDDLKSQIREVFVSFEETPLGAASLAQVHKAVLPDGRTVAVKVQHPKVQTQSSKDIFLMEVLLKVVKYIFPDFEFMWLVEEAKKNLPLELDFLNEGKNCEAVAGMLQNFHFLKVPKIHWELSTKRVLVMEFLEGGQVNDREYMETHGIDVNEISRGLGRLYSEMIFMNGFVHCDPHPGNVLVRKDVAAGTAEIILLDHGLYQLLTEEFRIDYCQLWKSLINADMKGVQHYSRQLGAGDLYPLFACMLTARSWNSVNRGIGKSPVTKAEDVEIRTNAAAYLPQISQLLNNVPRQMLLLLKTNDLLRGIETTLHTRANASSFLIMSRCCVRALASPFSSLFYILSLSRHRRSKARSRFRRTQISFSEALDLGLINVYELFLRMKSSFLWTWILALLSWIPTSPY</sequence>
<dbReference type="Proteomes" id="UP000515159">
    <property type="component" value="Chromosome 7"/>
</dbReference>
<keyword evidence="6" id="KW-0418">Kinase</keyword>
<evidence type="ECO:0000256" key="3">
    <source>
        <dbReference type="ARBA" id="ARBA00045626"/>
    </source>
</evidence>
<gene>
    <name evidence="6" type="primary">ADCK1</name>
</gene>
<comment type="similarity">
    <text evidence="1">Belongs to the protein kinase superfamily. ADCK protein kinase family.</text>
</comment>
<evidence type="ECO:0000256" key="1">
    <source>
        <dbReference type="ARBA" id="ARBA00009670"/>
    </source>
</evidence>
<evidence type="ECO:0000259" key="4">
    <source>
        <dbReference type="PROSITE" id="PS50011"/>
    </source>
</evidence>
<feature type="domain" description="Protein kinase" evidence="4">
    <location>
        <begin position="134"/>
        <end position="456"/>
    </location>
</feature>
<dbReference type="PANTHER" id="PTHR43173:SF19">
    <property type="entry name" value="AARF DOMAIN-CONTAINING PROTEIN KINASE 1"/>
    <property type="match status" value="1"/>
</dbReference>
<dbReference type="InterPro" id="IPR045307">
    <property type="entry name" value="ADCK1_dom"/>
</dbReference>
<dbReference type="GO" id="GO:0004672">
    <property type="term" value="F:protein kinase activity"/>
    <property type="evidence" value="ECO:0007669"/>
    <property type="project" value="InterPro"/>
</dbReference>
<name>A0A6P8RSV2_GEOSA</name>
<dbReference type="GO" id="GO:0005524">
    <property type="term" value="F:ATP binding"/>
    <property type="evidence" value="ECO:0007669"/>
    <property type="project" value="InterPro"/>
</dbReference>
<proteinExistence type="inferred from homology"/>
<evidence type="ECO:0000313" key="5">
    <source>
        <dbReference type="Proteomes" id="UP000515159"/>
    </source>
</evidence>
<evidence type="ECO:0000313" key="6">
    <source>
        <dbReference type="RefSeq" id="XP_033808652.1"/>
    </source>
</evidence>
<keyword evidence="5" id="KW-1185">Reference proteome</keyword>
<evidence type="ECO:0000256" key="2">
    <source>
        <dbReference type="ARBA" id="ARBA00040082"/>
    </source>
</evidence>
<dbReference type="RefSeq" id="XP_033808652.1">
    <property type="nucleotide sequence ID" value="XM_033952761.1"/>
</dbReference>
<dbReference type="CTD" id="57143"/>
<keyword evidence="6" id="KW-0808">Transferase</keyword>
<comment type="function">
    <text evidence="3">Appears to be essential for maintaining mitochondrial cristae formation and mitochondrial function by acting via YME1L1 in a kinase-independent manner to regulate essential mitochondrial structural proteins OPA1 and IMMT. The action of this enzyme is not yet clear. It is not known if it has protein kinase activity and what type of substrate it would phosphorylate (Ser, Thr or Tyr).</text>
</comment>
<dbReference type="GO" id="GO:0055088">
    <property type="term" value="P:lipid homeostasis"/>
    <property type="evidence" value="ECO:0007669"/>
    <property type="project" value="TreeGrafter"/>
</dbReference>
<dbReference type="InterPro" id="IPR004147">
    <property type="entry name" value="ABC1_dom"/>
</dbReference>
<dbReference type="CDD" id="cd13969">
    <property type="entry name" value="ADCK1-like"/>
    <property type="match status" value="1"/>
</dbReference>
<dbReference type="GeneID" id="117364026"/>
<organism evidence="5 6">
    <name type="scientific">Geotrypetes seraphini</name>
    <name type="common">Gaboon caecilian</name>
    <name type="synonym">Caecilia seraphini</name>
    <dbReference type="NCBI Taxonomy" id="260995"/>
    <lineage>
        <taxon>Eukaryota</taxon>
        <taxon>Metazoa</taxon>
        <taxon>Chordata</taxon>
        <taxon>Craniata</taxon>
        <taxon>Vertebrata</taxon>
        <taxon>Euteleostomi</taxon>
        <taxon>Amphibia</taxon>
        <taxon>Gymnophiona</taxon>
        <taxon>Geotrypetes</taxon>
    </lineage>
</organism>
<dbReference type="PANTHER" id="PTHR43173">
    <property type="entry name" value="ABC1 FAMILY PROTEIN"/>
    <property type="match status" value="1"/>
</dbReference>
<dbReference type="InterPro" id="IPR000719">
    <property type="entry name" value="Prot_kinase_dom"/>
</dbReference>
<accession>A0A6P8RSV2</accession>
<reference evidence="6" key="1">
    <citation type="submission" date="2025-08" db="UniProtKB">
        <authorList>
            <consortium name="RefSeq"/>
        </authorList>
    </citation>
    <scope>IDENTIFICATION</scope>
</reference>
<dbReference type="Pfam" id="PF03109">
    <property type="entry name" value="ABC1"/>
    <property type="match status" value="1"/>
</dbReference>
<dbReference type="GO" id="GO:0007005">
    <property type="term" value="P:mitochondrion organization"/>
    <property type="evidence" value="ECO:0007669"/>
    <property type="project" value="TreeGrafter"/>
</dbReference>
<dbReference type="GO" id="GO:0005743">
    <property type="term" value="C:mitochondrial inner membrane"/>
    <property type="evidence" value="ECO:0007669"/>
    <property type="project" value="TreeGrafter"/>
</dbReference>
<protein>
    <recommendedName>
        <fullName evidence="2">AarF domain-containing protein kinase 1</fullName>
    </recommendedName>
</protein>
<dbReference type="SUPFAM" id="SSF56112">
    <property type="entry name" value="Protein kinase-like (PK-like)"/>
    <property type="match status" value="1"/>
</dbReference>